<dbReference type="PATRIC" id="fig|935700.4.peg.2528"/>
<reference evidence="2 3" key="1">
    <citation type="submission" date="2015-02" db="EMBL/GenBank/DDBJ databases">
        <title>Genome Sequence of Jannaschia aquimarina DSM28248, a member of the Roseobacter clade.</title>
        <authorList>
            <person name="Voget S."/>
            <person name="Daniel R."/>
        </authorList>
    </citation>
    <scope>NUCLEOTIDE SEQUENCE [LARGE SCALE GENOMIC DNA]</scope>
    <source>
        <strain evidence="2 3">GSW-M26</strain>
    </source>
</reference>
<dbReference type="AlphaFoldDB" id="A0A0D1EDW3"/>
<sequence length="693" mass="74331">MTEPAGQARSTLPVLAQQIAGATSLPPYAQQAASLALSVAATGRAPDPGQLLAGAGQQIAARALGGAVPIASPLAAMTARAISAEISKARAQERGREYEIVGEADPTVCPCAQLGTCVPFVPGDGELDKLVGADPDAMPLSEDVLPRYSASAPVSEQGMLDVFARTYPEEAWQLLYILGPAGKGGGLGYRLVFHDSQSEYDAIGGQMDAVRARYAGMPNNRRNNRDRSAEINALRRRREDGLNDWRFDDATKELHIYSWAEGDVFGDLWQERELTNQDAADRLRDLIGQHFNGEETFWQTTGRVAMGTGLVVFGAVDIFAGVTLATGGTVATGGLGTVATVGGGLALTAFGADQIAQGTAMLISPDPADHYGPIGAIINNIGRSAGGESGAATADRAYMVVQLLVSLGGTIQMARVARAPVTGVQANGIVGEVLQNAPRQMELQSIAVRNYPLNRFGQIARILPTPSGRGLEMTVGGAKMLIREGSDLSELRRVLLRSRTLDNMAELATRAKRRMMMLGAGRMTAAQSRRIAQEAAEYGTSVRRLSNSQFDRIYGRDVNAAFNNQTNTILLRENATYYEASHELLHARHMHEIGPDAYRALGNGDRKMQRYLRERYVYDNLMRNGDEIGMNAAQRGHATNYIRRVGRQAGLGSSEMSLPSAARLADVDAYRAATNQPALSGQERALWQGLFGN</sequence>
<gene>
    <name evidence="2" type="ORF">jaqu_24540</name>
</gene>
<evidence type="ECO:0000313" key="2">
    <source>
        <dbReference type="EMBL" id="KIT15874.1"/>
    </source>
</evidence>
<evidence type="ECO:0000259" key="1">
    <source>
        <dbReference type="Pfam" id="PF15640"/>
    </source>
</evidence>
<dbReference type="STRING" id="935700.jaqu_24540"/>
<dbReference type="EMBL" id="JYFE01000042">
    <property type="protein sequence ID" value="KIT15874.1"/>
    <property type="molecule type" value="Genomic_DNA"/>
</dbReference>
<organism evidence="2 3">
    <name type="scientific">Jannaschia aquimarina</name>
    <dbReference type="NCBI Taxonomy" id="935700"/>
    <lineage>
        <taxon>Bacteria</taxon>
        <taxon>Pseudomonadati</taxon>
        <taxon>Pseudomonadota</taxon>
        <taxon>Alphaproteobacteria</taxon>
        <taxon>Rhodobacterales</taxon>
        <taxon>Roseobacteraceae</taxon>
        <taxon>Jannaschia</taxon>
    </lineage>
</organism>
<feature type="domain" description="Tox-MPTase4" evidence="1">
    <location>
        <begin position="513"/>
        <end position="645"/>
    </location>
</feature>
<proteinExistence type="predicted"/>
<comment type="caution">
    <text evidence="2">The sequence shown here is derived from an EMBL/GenBank/DDBJ whole genome shotgun (WGS) entry which is preliminary data.</text>
</comment>
<name>A0A0D1EDW3_9RHOB</name>
<accession>A0A0D1EDW3</accession>
<dbReference type="OrthoDB" id="1218225at2"/>
<protein>
    <recommendedName>
        <fullName evidence="1">Tox-MPTase4 domain-containing protein</fullName>
    </recommendedName>
</protein>
<dbReference type="RefSeq" id="WP_043919250.1">
    <property type="nucleotide sequence ID" value="NZ_FZPF01000005.1"/>
</dbReference>
<keyword evidence="3" id="KW-1185">Reference proteome</keyword>
<dbReference type="InterPro" id="IPR028912">
    <property type="entry name" value="Tox-MPTase4_dom"/>
</dbReference>
<dbReference type="Proteomes" id="UP000032232">
    <property type="component" value="Unassembled WGS sequence"/>
</dbReference>
<dbReference type="Pfam" id="PF15640">
    <property type="entry name" value="Tox-MPTase4"/>
    <property type="match status" value="1"/>
</dbReference>
<evidence type="ECO:0000313" key="3">
    <source>
        <dbReference type="Proteomes" id="UP000032232"/>
    </source>
</evidence>